<dbReference type="PANTHER" id="PTHR38342">
    <property type="entry name" value="SLR5037 PROTEIN"/>
    <property type="match status" value="1"/>
</dbReference>
<sequence>MNYYIETTLNTDFDSAVEKTKEALSEQGFGVLSEIDIHEKLKAKLGVDFRKYKILGACNPPNAYKALEQENKIGTMLPCNVIVQDLQGGKVEVAAVDPVASMMAVENDKLAPIAQEIRELLKKAIQAL</sequence>
<dbReference type="Gene3D" id="3.30.310.70">
    <property type="entry name" value="TT1751-like domain"/>
    <property type="match status" value="1"/>
</dbReference>
<dbReference type="InterPro" id="IPR035923">
    <property type="entry name" value="TT1751-like_sf"/>
</dbReference>
<dbReference type="OrthoDB" id="9791067at2"/>
<dbReference type="PANTHER" id="PTHR38342:SF1">
    <property type="entry name" value="SLR5037 PROTEIN"/>
    <property type="match status" value="1"/>
</dbReference>
<dbReference type="AlphaFoldDB" id="A0A2U2B5L3"/>
<dbReference type="CDD" id="cd14797">
    <property type="entry name" value="DUF302"/>
    <property type="match status" value="1"/>
</dbReference>
<keyword evidence="3" id="KW-1185">Reference proteome</keyword>
<proteinExistence type="predicted"/>
<dbReference type="Proteomes" id="UP000244956">
    <property type="component" value="Unassembled WGS sequence"/>
</dbReference>
<accession>A0A2U2B5L3</accession>
<comment type="caution">
    <text evidence="2">The sequence shown here is derived from an EMBL/GenBank/DDBJ whole genome shotgun (WGS) entry which is preliminary data.</text>
</comment>
<dbReference type="InterPro" id="IPR005180">
    <property type="entry name" value="DUF302"/>
</dbReference>
<gene>
    <name evidence="2" type="ORF">DDZ16_15620</name>
</gene>
<protein>
    <recommendedName>
        <fullName evidence="1">DUF302 domain-containing protein</fullName>
    </recommendedName>
</protein>
<dbReference type="InterPro" id="IPR016796">
    <property type="entry name" value="UCP021774"/>
</dbReference>
<reference evidence="2 3" key="1">
    <citation type="submission" date="2018-05" db="EMBL/GenBank/DDBJ databases">
        <title>Marinilabilia rubrum sp. nov., isolated from saltern sediment.</title>
        <authorList>
            <person name="Zhang R."/>
        </authorList>
    </citation>
    <scope>NUCLEOTIDE SEQUENCE [LARGE SCALE GENOMIC DNA]</scope>
    <source>
        <strain evidence="2 3">WTE16</strain>
    </source>
</reference>
<dbReference type="Pfam" id="PF03625">
    <property type="entry name" value="DUF302"/>
    <property type="match status" value="1"/>
</dbReference>
<evidence type="ECO:0000313" key="2">
    <source>
        <dbReference type="EMBL" id="PWD98357.1"/>
    </source>
</evidence>
<organism evidence="2 3">
    <name type="scientific">Marinilabilia rubra</name>
    <dbReference type="NCBI Taxonomy" id="2162893"/>
    <lineage>
        <taxon>Bacteria</taxon>
        <taxon>Pseudomonadati</taxon>
        <taxon>Bacteroidota</taxon>
        <taxon>Bacteroidia</taxon>
        <taxon>Marinilabiliales</taxon>
        <taxon>Marinilabiliaceae</taxon>
        <taxon>Marinilabilia</taxon>
    </lineage>
</organism>
<dbReference type="SUPFAM" id="SSF103247">
    <property type="entry name" value="TT1751-like"/>
    <property type="match status" value="1"/>
</dbReference>
<dbReference type="PIRSF" id="PIRSF021774">
    <property type="entry name" value="UCP021774"/>
    <property type="match status" value="1"/>
</dbReference>
<evidence type="ECO:0000313" key="3">
    <source>
        <dbReference type="Proteomes" id="UP000244956"/>
    </source>
</evidence>
<feature type="domain" description="DUF302" evidence="1">
    <location>
        <begin position="35"/>
        <end position="98"/>
    </location>
</feature>
<dbReference type="RefSeq" id="WP_109265418.1">
    <property type="nucleotide sequence ID" value="NZ_QEWP01000015.1"/>
</dbReference>
<name>A0A2U2B5L3_9BACT</name>
<evidence type="ECO:0000259" key="1">
    <source>
        <dbReference type="Pfam" id="PF03625"/>
    </source>
</evidence>
<dbReference type="EMBL" id="QEWP01000015">
    <property type="protein sequence ID" value="PWD98357.1"/>
    <property type="molecule type" value="Genomic_DNA"/>
</dbReference>